<dbReference type="GO" id="GO:0003677">
    <property type="term" value="F:DNA binding"/>
    <property type="evidence" value="ECO:0007669"/>
    <property type="project" value="UniProtKB-KW"/>
</dbReference>
<evidence type="ECO:0000256" key="1">
    <source>
        <dbReference type="ARBA" id="ARBA00022679"/>
    </source>
</evidence>
<keyword evidence="2" id="KW-0547">Nucleotide-binding</keyword>
<dbReference type="GO" id="GO:0016301">
    <property type="term" value="F:kinase activity"/>
    <property type="evidence" value="ECO:0007669"/>
    <property type="project" value="UniProtKB-KW"/>
</dbReference>
<dbReference type="Pfam" id="PF00874">
    <property type="entry name" value="PRD"/>
    <property type="match status" value="2"/>
</dbReference>
<dbReference type="AlphaFoldDB" id="A0A0R2IP79"/>
<dbReference type="InterPro" id="IPR036390">
    <property type="entry name" value="WH_DNA-bd_sf"/>
</dbReference>
<evidence type="ECO:0000256" key="5">
    <source>
        <dbReference type="ARBA" id="ARBA00023125"/>
    </source>
</evidence>
<dbReference type="PROSITE" id="PS00676">
    <property type="entry name" value="SIGMA54_INTERACT_2"/>
    <property type="match status" value="1"/>
</dbReference>
<evidence type="ECO:0000259" key="8">
    <source>
        <dbReference type="PROSITE" id="PS51372"/>
    </source>
</evidence>
<dbReference type="Pfam" id="PF00158">
    <property type="entry name" value="Sigma54_activat"/>
    <property type="match status" value="1"/>
</dbReference>
<dbReference type="Proteomes" id="UP000051568">
    <property type="component" value="Unassembled WGS sequence"/>
</dbReference>
<accession>A0A0R2IP79</accession>
<dbReference type="InterPro" id="IPR003593">
    <property type="entry name" value="AAA+_ATPase"/>
</dbReference>
<dbReference type="PATRIC" id="fig|319652.3.peg.1388"/>
<dbReference type="Gene3D" id="3.40.50.300">
    <property type="entry name" value="P-loop containing nucleotide triphosphate hydrolases"/>
    <property type="match status" value="1"/>
</dbReference>
<dbReference type="GO" id="GO:0005524">
    <property type="term" value="F:ATP binding"/>
    <property type="evidence" value="ECO:0007669"/>
    <property type="project" value="UniProtKB-KW"/>
</dbReference>
<evidence type="ECO:0000256" key="3">
    <source>
        <dbReference type="ARBA" id="ARBA00022777"/>
    </source>
</evidence>
<reference evidence="9 10" key="1">
    <citation type="journal article" date="2015" name="Genome Announc.">
        <title>Expanding the biotechnology potential of lactobacilli through comparative genomics of 213 strains and associated genera.</title>
        <authorList>
            <person name="Sun Z."/>
            <person name="Harris H.M."/>
            <person name="McCann A."/>
            <person name="Guo C."/>
            <person name="Argimon S."/>
            <person name="Zhang W."/>
            <person name="Yang X."/>
            <person name="Jeffery I.B."/>
            <person name="Cooney J.C."/>
            <person name="Kagawa T.F."/>
            <person name="Liu W."/>
            <person name="Song Y."/>
            <person name="Salvetti E."/>
            <person name="Wrobel A."/>
            <person name="Rasinkangas P."/>
            <person name="Parkhill J."/>
            <person name="Rea M.C."/>
            <person name="O'Sullivan O."/>
            <person name="Ritari J."/>
            <person name="Douillard F.P."/>
            <person name="Paul Ross R."/>
            <person name="Yang R."/>
            <person name="Briner A.E."/>
            <person name="Felis G.E."/>
            <person name="de Vos W.M."/>
            <person name="Barrangou R."/>
            <person name="Klaenhammer T.R."/>
            <person name="Caufield P.W."/>
            <person name="Cui Y."/>
            <person name="Zhang H."/>
            <person name="O'Toole P.W."/>
        </authorList>
    </citation>
    <scope>NUCLEOTIDE SEQUENCE [LARGE SCALE GENOMIC DNA]</scope>
    <source>
        <strain evidence="9 10">DSM 17757</strain>
    </source>
</reference>
<feature type="domain" description="PRD" evidence="8">
    <location>
        <begin position="484"/>
        <end position="591"/>
    </location>
</feature>
<feature type="domain" description="PTS EIIA type-4" evidence="7">
    <location>
        <begin position="592"/>
        <end position="730"/>
    </location>
</feature>
<dbReference type="GO" id="GO:0016020">
    <property type="term" value="C:membrane"/>
    <property type="evidence" value="ECO:0007669"/>
    <property type="project" value="InterPro"/>
</dbReference>
<keyword evidence="5" id="KW-0238">DNA-binding</keyword>
<evidence type="ECO:0000256" key="2">
    <source>
        <dbReference type="ARBA" id="ARBA00022741"/>
    </source>
</evidence>
<organism evidence="9 10">
    <name type="scientific">Pediococcus cellicola</name>
    <dbReference type="NCBI Taxonomy" id="319652"/>
    <lineage>
        <taxon>Bacteria</taxon>
        <taxon>Bacillati</taxon>
        <taxon>Bacillota</taxon>
        <taxon>Bacilli</taxon>
        <taxon>Lactobacillales</taxon>
        <taxon>Lactobacillaceae</taxon>
        <taxon>Pediococcus</taxon>
    </lineage>
</organism>
<dbReference type="InterPro" id="IPR025943">
    <property type="entry name" value="Sigma_54_int_dom_ATP-bd_2"/>
</dbReference>
<evidence type="ECO:0000313" key="9">
    <source>
        <dbReference type="EMBL" id="KRN66779.1"/>
    </source>
</evidence>
<evidence type="ECO:0000259" key="6">
    <source>
        <dbReference type="PROSITE" id="PS50045"/>
    </source>
</evidence>
<dbReference type="InterPro" id="IPR027417">
    <property type="entry name" value="P-loop_NTPase"/>
</dbReference>
<dbReference type="SUPFAM" id="SSF53062">
    <property type="entry name" value="PTS system fructose IIA component-like"/>
    <property type="match status" value="1"/>
</dbReference>
<dbReference type="GO" id="GO:0009401">
    <property type="term" value="P:phosphoenolpyruvate-dependent sugar phosphotransferase system"/>
    <property type="evidence" value="ECO:0007669"/>
    <property type="project" value="InterPro"/>
</dbReference>
<feature type="domain" description="Sigma-54 factor interaction" evidence="6">
    <location>
        <begin position="125"/>
        <end position="359"/>
    </location>
</feature>
<dbReference type="STRING" id="319652.IV80_GL001372"/>
<dbReference type="InterPro" id="IPR011608">
    <property type="entry name" value="PRD"/>
</dbReference>
<dbReference type="EMBL" id="JQBR01000004">
    <property type="protein sequence ID" value="KRN66779.1"/>
    <property type="molecule type" value="Genomic_DNA"/>
</dbReference>
<dbReference type="PANTHER" id="PTHR32071:SF90">
    <property type="entry name" value="TRANSCRIPTIONAL REGULATORY PROTEIN LEVR"/>
    <property type="match status" value="1"/>
</dbReference>
<evidence type="ECO:0000313" key="10">
    <source>
        <dbReference type="Proteomes" id="UP000051568"/>
    </source>
</evidence>
<dbReference type="InterPro" id="IPR036634">
    <property type="entry name" value="PRD_sf"/>
</dbReference>
<dbReference type="SUPFAM" id="SSF46785">
    <property type="entry name" value="Winged helix' DNA-binding domain"/>
    <property type="match status" value="1"/>
</dbReference>
<sequence length="981" mass="110517">METGKMRRKERIHQFVLEKTQTSTVTELTTGKALTTEEVANALDLIRSNVSKELNQLVREKKLSKIPGRPVRYCRLIDAGTDQEKEVDFSPLVAGKRRIHSGLEKPSRVSLSETSNEISDVFEHMIGNSSSMHNQIEQAKAAILYPPRGLNTLVIGPTGSGKTYFANAMFQFAKNQNLIKKTDELVTFNCADYSHNPELLMSHLFGYVKGAFTGANEDKDGLIQEANNGMLFLDEVHRLPPEGQEMIFYFMDHGTYSKLGETSKIHHANVRLVCATTEDPESSLLKTFVRRIPITIQLPAFNKRSPKERIELLKALLSIEAKRTHKQITLTEDVVQSLLGSVTYGNVGQLKSNIQLVCARGFLNNIENKGEIMITVDDLPANIKDGLVNLASNRRDSGDISKLLEPYMTIRPDSDNHVLPNRNDSYELPYNLYEIIGDKATLLRQQGLDQEHINHFITTDINLHLKTFTPDENEGRSETKLAEIVDQDIIDFTKAIQTKIEQELEYHFRDNFLYAMSLHISSFIKRIQSGKPMRTMSRDLVAMVDEYPHEMQIAQKIKSKLENRYNVPIPESESYYLAILLVSLKDAPTSGKVGIVVAAHGSSTATSMVQVVSQLLSDNTIQSFDMPLDMEPKVAYKEIENCVKRADEGNGVLLLVDMGSLSTFGHKITDETHIPVKTIDMVTTAMVLEAARKASFIDTDLAAIYSELREFRGYSRINATESNEAESAAVKQMDGVPEVARPKAIIAICSTGEGTAKKIKHVLDQLLVENLIDDIKVIPISLVGMAHHLEQIQQKYQIIATTGVTHPKIQVPFMPLQKVLQGGGESFIHKVIERDSLSVLDDHQDLKLTKELCWQYLDEFYTFINPHKITDVLWQYIDELQNDTQTKFTGSFKVNLIMHIAGAIERTLTHGEISAPQEELKKIKQSNWYKPVLAANETYLRKIRITLAHAETYYVVKLLETWQLKSVTKTSESKSVMGQNN</sequence>
<keyword evidence="10" id="KW-1185">Reference proteome</keyword>
<dbReference type="GO" id="GO:0006355">
    <property type="term" value="P:regulation of DNA-templated transcription"/>
    <property type="evidence" value="ECO:0007669"/>
    <property type="project" value="InterPro"/>
</dbReference>
<evidence type="ECO:0000259" key="7">
    <source>
        <dbReference type="PROSITE" id="PS51096"/>
    </source>
</evidence>
<feature type="domain" description="PRD" evidence="8">
    <location>
        <begin position="864"/>
        <end position="969"/>
    </location>
</feature>
<dbReference type="InterPro" id="IPR002078">
    <property type="entry name" value="Sigma_54_int"/>
</dbReference>
<protein>
    <submittedName>
        <fullName evidence="9">Transcriptional regulator</fullName>
    </submittedName>
</protein>
<dbReference type="InterPro" id="IPR033887">
    <property type="entry name" value="PTS_IIA_man"/>
</dbReference>
<dbReference type="PANTHER" id="PTHR32071">
    <property type="entry name" value="TRANSCRIPTIONAL REGULATORY PROTEIN"/>
    <property type="match status" value="1"/>
</dbReference>
<gene>
    <name evidence="9" type="ORF">IV80_GL001372</name>
</gene>
<keyword evidence="1" id="KW-0808">Transferase</keyword>
<dbReference type="Pfam" id="PF03610">
    <property type="entry name" value="EIIA-man"/>
    <property type="match status" value="1"/>
</dbReference>
<dbReference type="SUPFAM" id="SSF52540">
    <property type="entry name" value="P-loop containing nucleoside triphosphate hydrolases"/>
    <property type="match status" value="1"/>
</dbReference>
<dbReference type="PROSITE" id="PS50045">
    <property type="entry name" value="SIGMA54_INTERACT_4"/>
    <property type="match status" value="1"/>
</dbReference>
<dbReference type="PROSITE" id="PS51096">
    <property type="entry name" value="PTS_EIIA_TYPE_4"/>
    <property type="match status" value="1"/>
</dbReference>
<dbReference type="SMART" id="SM00382">
    <property type="entry name" value="AAA"/>
    <property type="match status" value="1"/>
</dbReference>
<dbReference type="CDD" id="cd00009">
    <property type="entry name" value="AAA"/>
    <property type="match status" value="1"/>
</dbReference>
<keyword evidence="3" id="KW-0418">Kinase</keyword>
<evidence type="ECO:0000256" key="4">
    <source>
        <dbReference type="ARBA" id="ARBA00022840"/>
    </source>
</evidence>
<name>A0A0R2IP79_9LACO</name>
<proteinExistence type="predicted"/>
<dbReference type="PROSITE" id="PS51372">
    <property type="entry name" value="PRD_2"/>
    <property type="match status" value="2"/>
</dbReference>
<dbReference type="InterPro" id="IPR004701">
    <property type="entry name" value="PTS_EIIA_man-typ"/>
</dbReference>
<dbReference type="SUPFAM" id="SSF63520">
    <property type="entry name" value="PTS-regulatory domain, PRD"/>
    <property type="match status" value="2"/>
</dbReference>
<dbReference type="Gene3D" id="1.10.1790.10">
    <property type="entry name" value="PRD domain"/>
    <property type="match status" value="1"/>
</dbReference>
<dbReference type="InterPro" id="IPR036662">
    <property type="entry name" value="PTS_EIIA_man-typ_sf"/>
</dbReference>
<comment type="caution">
    <text evidence="9">The sequence shown here is derived from an EMBL/GenBank/DDBJ whole genome shotgun (WGS) entry which is preliminary data.</text>
</comment>
<keyword evidence="4" id="KW-0067">ATP-binding</keyword>
<dbReference type="CDD" id="cd00006">
    <property type="entry name" value="PTS_IIA_man"/>
    <property type="match status" value="1"/>
</dbReference>
<dbReference type="Gene3D" id="3.40.50.510">
    <property type="entry name" value="Phosphotransferase system, mannose-type IIA component"/>
    <property type="match status" value="1"/>
</dbReference>